<dbReference type="SMART" id="SM00220">
    <property type="entry name" value="S_TKc"/>
    <property type="match status" value="1"/>
</dbReference>
<dbReference type="SUPFAM" id="SSF56112">
    <property type="entry name" value="Protein kinase-like (PK-like)"/>
    <property type="match status" value="1"/>
</dbReference>
<dbReference type="PROSITE" id="PS00108">
    <property type="entry name" value="PROTEIN_KINASE_ST"/>
    <property type="match status" value="1"/>
</dbReference>
<dbReference type="SMART" id="SM00108">
    <property type="entry name" value="B_lectin"/>
    <property type="match status" value="1"/>
</dbReference>
<sequence length="542" mass="56393">MRLPHTIGRYRVEKPLGSGAFGVVWLAHDDSLDARVAIKVMADNWAQRLDLRERFLSEARMLRQAASPRVVQVHDIGELPDERPYFVMEYADGGTLEDRLADGPLPVPEALRLAAEAARAVAVLHGAGILHRDIKPSNLLLRSDPGARDPREHRVLIADLGLAKTLAHASGLTMTAGSAGYMSPEQSDPGPDGIDERADVYGLGALTYHLVTGEIPAAPGRTTPPTALRPDLPPRVAAAITRALHPDRTHRWPTALTFAEELTTLSDPTTSPVPAAESAAPAGAGTAAGGSAALVSAGTATARPARVAPPSTPLTPTHPRRGRRLLAAGAVVAAVLASAAGWLALDTAGDSSTAMPETGFNAAASGTALPAPYTSPSPSPTTSASPLRSSSGSDRAVPPVAATTKSTKPTATDRTSVEHTASAEASVSAPAEWTTVCVQPDEKIKAGESWRTNRTRMAMETGGNLVIYDENGKARWSSGTTGSDNGAYLQGDGNLVVYSPDGKPLWNTGTQGNPGAILCLGADGNVNLIYQDQAIWSANTGH</sequence>
<dbReference type="GO" id="GO:0016301">
    <property type="term" value="F:kinase activity"/>
    <property type="evidence" value="ECO:0007669"/>
    <property type="project" value="UniProtKB-KW"/>
</dbReference>
<name>A0ABV9BB43_9ACTN</name>
<dbReference type="InterPro" id="IPR008271">
    <property type="entry name" value="Ser/Thr_kinase_AS"/>
</dbReference>
<evidence type="ECO:0000259" key="10">
    <source>
        <dbReference type="PROSITE" id="PS50927"/>
    </source>
</evidence>
<reference evidence="12" key="1">
    <citation type="journal article" date="2019" name="Int. J. Syst. Evol. Microbiol.">
        <title>The Global Catalogue of Microorganisms (GCM) 10K type strain sequencing project: providing services to taxonomists for standard genome sequencing and annotation.</title>
        <authorList>
            <consortium name="The Broad Institute Genomics Platform"/>
            <consortium name="The Broad Institute Genome Sequencing Center for Infectious Disease"/>
            <person name="Wu L."/>
            <person name="Ma J."/>
        </authorList>
    </citation>
    <scope>NUCLEOTIDE SEQUENCE [LARGE SCALE GENOMIC DNA]</scope>
    <source>
        <strain evidence="12">CGMCC 4.7177</strain>
    </source>
</reference>
<keyword evidence="3" id="KW-0808">Transferase</keyword>
<protein>
    <recommendedName>
        <fullName evidence="1">non-specific serine/threonine protein kinase</fullName>
        <ecNumber evidence="1">2.7.11.1</ecNumber>
    </recommendedName>
</protein>
<feature type="region of interest" description="Disordered" evidence="8">
    <location>
        <begin position="366"/>
        <end position="426"/>
    </location>
</feature>
<organism evidence="11 12">
    <name type="scientific">Streptomyces vulcanius</name>
    <dbReference type="NCBI Taxonomy" id="1441876"/>
    <lineage>
        <taxon>Bacteria</taxon>
        <taxon>Bacillati</taxon>
        <taxon>Actinomycetota</taxon>
        <taxon>Actinomycetes</taxon>
        <taxon>Kitasatosporales</taxon>
        <taxon>Streptomycetaceae</taxon>
        <taxon>Streptomyces</taxon>
    </lineage>
</organism>
<evidence type="ECO:0000256" key="6">
    <source>
        <dbReference type="ARBA" id="ARBA00022840"/>
    </source>
</evidence>
<dbReference type="InterPro" id="IPR036426">
    <property type="entry name" value="Bulb-type_lectin_dom_sf"/>
</dbReference>
<evidence type="ECO:0000313" key="12">
    <source>
        <dbReference type="Proteomes" id="UP001595839"/>
    </source>
</evidence>
<evidence type="ECO:0000259" key="9">
    <source>
        <dbReference type="PROSITE" id="PS50011"/>
    </source>
</evidence>
<dbReference type="EMBL" id="JBHSFK010000071">
    <property type="protein sequence ID" value="MFC4508190.1"/>
    <property type="molecule type" value="Genomic_DNA"/>
</dbReference>
<keyword evidence="4 7" id="KW-0547">Nucleotide-binding</keyword>
<feature type="domain" description="Protein kinase" evidence="9">
    <location>
        <begin position="10"/>
        <end position="263"/>
    </location>
</feature>
<gene>
    <name evidence="11" type="ORF">ACFPIH_53895</name>
</gene>
<feature type="compositionally biased region" description="Low complexity" evidence="8">
    <location>
        <begin position="380"/>
        <end position="412"/>
    </location>
</feature>
<dbReference type="Gene3D" id="2.90.10.10">
    <property type="entry name" value="Bulb-type lectin domain"/>
    <property type="match status" value="2"/>
</dbReference>
<dbReference type="Proteomes" id="UP001595839">
    <property type="component" value="Unassembled WGS sequence"/>
</dbReference>
<dbReference type="RefSeq" id="WP_381185496.1">
    <property type="nucleotide sequence ID" value="NZ_JBHSFK010000071.1"/>
</dbReference>
<dbReference type="Gene3D" id="1.10.510.10">
    <property type="entry name" value="Transferase(Phosphotransferase) domain 1"/>
    <property type="match status" value="1"/>
</dbReference>
<dbReference type="InterPro" id="IPR017441">
    <property type="entry name" value="Protein_kinase_ATP_BS"/>
</dbReference>
<feature type="domain" description="Bulb-type lectin" evidence="10">
    <location>
        <begin position="435"/>
        <end position="542"/>
    </location>
</feature>
<keyword evidence="5 11" id="KW-0418">Kinase</keyword>
<evidence type="ECO:0000256" key="4">
    <source>
        <dbReference type="ARBA" id="ARBA00022741"/>
    </source>
</evidence>
<evidence type="ECO:0000256" key="5">
    <source>
        <dbReference type="ARBA" id="ARBA00022777"/>
    </source>
</evidence>
<accession>A0ABV9BB43</accession>
<dbReference type="InterPro" id="IPR000719">
    <property type="entry name" value="Prot_kinase_dom"/>
</dbReference>
<evidence type="ECO:0000256" key="1">
    <source>
        <dbReference type="ARBA" id="ARBA00012513"/>
    </source>
</evidence>
<dbReference type="PROSITE" id="PS00107">
    <property type="entry name" value="PROTEIN_KINASE_ATP"/>
    <property type="match status" value="1"/>
</dbReference>
<dbReference type="PROSITE" id="PS50927">
    <property type="entry name" value="BULB_LECTIN"/>
    <property type="match status" value="1"/>
</dbReference>
<dbReference type="Pfam" id="PF00069">
    <property type="entry name" value="Pkinase"/>
    <property type="match status" value="1"/>
</dbReference>
<dbReference type="PANTHER" id="PTHR43289:SF6">
    <property type="entry name" value="SERINE_THREONINE-PROTEIN KINASE NEKL-3"/>
    <property type="match status" value="1"/>
</dbReference>
<dbReference type="SUPFAM" id="SSF51110">
    <property type="entry name" value="alpha-D-mannose-specific plant lectins"/>
    <property type="match status" value="1"/>
</dbReference>
<feature type="compositionally biased region" description="Low complexity" evidence="8">
    <location>
        <begin position="265"/>
        <end position="309"/>
    </location>
</feature>
<evidence type="ECO:0000256" key="7">
    <source>
        <dbReference type="PROSITE-ProRule" id="PRU10141"/>
    </source>
</evidence>
<keyword evidence="2" id="KW-0723">Serine/threonine-protein kinase</keyword>
<evidence type="ECO:0000256" key="2">
    <source>
        <dbReference type="ARBA" id="ARBA00022527"/>
    </source>
</evidence>
<keyword evidence="12" id="KW-1185">Reference proteome</keyword>
<dbReference type="EC" id="2.7.11.1" evidence="1"/>
<feature type="region of interest" description="Disordered" evidence="8">
    <location>
        <begin position="265"/>
        <end position="320"/>
    </location>
</feature>
<dbReference type="PROSITE" id="PS50011">
    <property type="entry name" value="PROTEIN_KINASE_DOM"/>
    <property type="match status" value="1"/>
</dbReference>
<evidence type="ECO:0000256" key="3">
    <source>
        <dbReference type="ARBA" id="ARBA00022679"/>
    </source>
</evidence>
<comment type="caution">
    <text evidence="11">The sequence shown here is derived from an EMBL/GenBank/DDBJ whole genome shotgun (WGS) entry which is preliminary data.</text>
</comment>
<dbReference type="Gene3D" id="3.30.200.20">
    <property type="entry name" value="Phosphorylase Kinase, domain 1"/>
    <property type="match status" value="1"/>
</dbReference>
<keyword evidence="6 7" id="KW-0067">ATP-binding</keyword>
<dbReference type="InterPro" id="IPR001480">
    <property type="entry name" value="Bulb-type_lectin_dom"/>
</dbReference>
<dbReference type="PANTHER" id="PTHR43289">
    <property type="entry name" value="MITOGEN-ACTIVATED PROTEIN KINASE KINASE KINASE 20-RELATED"/>
    <property type="match status" value="1"/>
</dbReference>
<dbReference type="InterPro" id="IPR011009">
    <property type="entry name" value="Kinase-like_dom_sf"/>
</dbReference>
<evidence type="ECO:0000256" key="8">
    <source>
        <dbReference type="SAM" id="MobiDB-lite"/>
    </source>
</evidence>
<feature type="binding site" evidence="7">
    <location>
        <position position="39"/>
    </location>
    <ligand>
        <name>ATP</name>
        <dbReference type="ChEBI" id="CHEBI:30616"/>
    </ligand>
</feature>
<evidence type="ECO:0000313" key="11">
    <source>
        <dbReference type="EMBL" id="MFC4508190.1"/>
    </source>
</evidence>
<proteinExistence type="predicted"/>
<dbReference type="CDD" id="cd14014">
    <property type="entry name" value="STKc_PknB_like"/>
    <property type="match status" value="1"/>
</dbReference>